<organism evidence="1 2">
    <name type="scientific">Hypoxylon rubiginosum</name>
    <dbReference type="NCBI Taxonomy" id="110542"/>
    <lineage>
        <taxon>Eukaryota</taxon>
        <taxon>Fungi</taxon>
        <taxon>Dikarya</taxon>
        <taxon>Ascomycota</taxon>
        <taxon>Pezizomycotina</taxon>
        <taxon>Sordariomycetes</taxon>
        <taxon>Xylariomycetidae</taxon>
        <taxon>Xylariales</taxon>
        <taxon>Hypoxylaceae</taxon>
        <taxon>Hypoxylon</taxon>
    </lineage>
</organism>
<sequence>MSLGSTISTSSVTPSPNAEPCVPGTLLKGDSGRVYEIEKILSDRRNPLLCVYRARAGSAKYIVKNTNKGQFEYQTKLEKLVASSPNVRTVVDTNRENEIFIYPFLAEDLLQFSQKKMASETRKDVLRSALRGLADLHERDILHSDIKPNNFLVDYEEGSNGDVTVKGVQISDLDDAVIIPPKMWLRGRLCGNQIWRSPESWARSLQNQASDVFSFGIVMIYVMTNKMVFFVEDDQLQAEDSWRYILRRHLSFFADEDGFNGILEHIGEENPFYERIMAFADDFPAENGRMPFEYWKVVDPTFTDLVVKMTRLDPALRITARDALAHSWFSA</sequence>
<evidence type="ECO:0000313" key="1">
    <source>
        <dbReference type="EMBL" id="KAI6081436.1"/>
    </source>
</evidence>
<accession>A0ACC0CLU5</accession>
<dbReference type="EMBL" id="MU394396">
    <property type="protein sequence ID" value="KAI6081436.1"/>
    <property type="molecule type" value="Genomic_DNA"/>
</dbReference>
<gene>
    <name evidence="1" type="ORF">F4821DRAFT_273170</name>
</gene>
<keyword evidence="2" id="KW-1185">Reference proteome</keyword>
<dbReference type="Proteomes" id="UP001497680">
    <property type="component" value="Unassembled WGS sequence"/>
</dbReference>
<comment type="caution">
    <text evidence="1">The sequence shown here is derived from an EMBL/GenBank/DDBJ whole genome shotgun (WGS) entry which is preliminary data.</text>
</comment>
<reference evidence="1 2" key="1">
    <citation type="journal article" date="2022" name="New Phytol.">
        <title>Ecological generalism drives hyperdiversity of secondary metabolite gene clusters in xylarialean endophytes.</title>
        <authorList>
            <person name="Franco M.E.E."/>
            <person name="Wisecaver J.H."/>
            <person name="Arnold A.E."/>
            <person name="Ju Y.M."/>
            <person name="Slot J.C."/>
            <person name="Ahrendt S."/>
            <person name="Moore L.P."/>
            <person name="Eastman K.E."/>
            <person name="Scott K."/>
            <person name="Konkel Z."/>
            <person name="Mondo S.J."/>
            <person name="Kuo A."/>
            <person name="Hayes R.D."/>
            <person name="Haridas S."/>
            <person name="Andreopoulos B."/>
            <person name="Riley R."/>
            <person name="LaButti K."/>
            <person name="Pangilinan J."/>
            <person name="Lipzen A."/>
            <person name="Amirebrahimi M."/>
            <person name="Yan J."/>
            <person name="Adam C."/>
            <person name="Keymanesh K."/>
            <person name="Ng V."/>
            <person name="Louie K."/>
            <person name="Northen T."/>
            <person name="Drula E."/>
            <person name="Henrissat B."/>
            <person name="Hsieh H.M."/>
            <person name="Youens-Clark K."/>
            <person name="Lutzoni F."/>
            <person name="Miadlikowska J."/>
            <person name="Eastwood D.C."/>
            <person name="Hamelin R.C."/>
            <person name="Grigoriev I.V."/>
            <person name="U'Ren J.M."/>
        </authorList>
    </citation>
    <scope>NUCLEOTIDE SEQUENCE [LARGE SCALE GENOMIC DNA]</scope>
    <source>
        <strain evidence="1 2">ER1909</strain>
    </source>
</reference>
<protein>
    <submittedName>
        <fullName evidence="1">Kinase-like protein</fullName>
    </submittedName>
</protein>
<name>A0ACC0CLU5_9PEZI</name>
<proteinExistence type="predicted"/>
<evidence type="ECO:0000313" key="2">
    <source>
        <dbReference type="Proteomes" id="UP001497680"/>
    </source>
</evidence>